<keyword evidence="5" id="KW-1185">Reference proteome</keyword>
<dbReference type="Gramene" id="Pp3c10_19240V3.3">
    <property type="protein sequence ID" value="Pp3c10_19240V3.3"/>
    <property type="gene ID" value="Pp3c10_19240"/>
</dbReference>
<name>A0A7I4A128_PHYPA</name>
<feature type="compositionally biased region" description="Basic and acidic residues" evidence="2">
    <location>
        <begin position="72"/>
        <end position="90"/>
    </location>
</feature>
<dbReference type="GO" id="GO:0046872">
    <property type="term" value="F:metal ion binding"/>
    <property type="evidence" value="ECO:0007669"/>
    <property type="project" value="UniProtKB-KW"/>
</dbReference>
<dbReference type="Gene3D" id="3.30.70.100">
    <property type="match status" value="1"/>
</dbReference>
<evidence type="ECO:0000313" key="5">
    <source>
        <dbReference type="Proteomes" id="UP000006727"/>
    </source>
</evidence>
<feature type="region of interest" description="Disordered" evidence="2">
    <location>
        <begin position="50"/>
        <end position="108"/>
    </location>
</feature>
<keyword evidence="1" id="KW-0479">Metal-binding</keyword>
<dbReference type="InterPro" id="IPR036163">
    <property type="entry name" value="HMA_dom_sf"/>
</dbReference>
<dbReference type="EnsemblPlants" id="Pp3c10_19240V3.3">
    <property type="protein sequence ID" value="Pp3c10_19240V3.3"/>
    <property type="gene ID" value="Pp3c10_19240"/>
</dbReference>
<dbReference type="Pfam" id="PF00403">
    <property type="entry name" value="HMA"/>
    <property type="match status" value="1"/>
</dbReference>
<evidence type="ECO:0000259" key="3">
    <source>
        <dbReference type="Pfam" id="PF00403"/>
    </source>
</evidence>
<dbReference type="AlphaFoldDB" id="A0A7I4A128"/>
<evidence type="ECO:0000256" key="2">
    <source>
        <dbReference type="SAM" id="MobiDB-lite"/>
    </source>
</evidence>
<reference evidence="4 5" key="2">
    <citation type="journal article" date="2018" name="Plant J.">
        <title>The Physcomitrella patens chromosome-scale assembly reveals moss genome structure and evolution.</title>
        <authorList>
            <person name="Lang D."/>
            <person name="Ullrich K.K."/>
            <person name="Murat F."/>
            <person name="Fuchs J."/>
            <person name="Jenkins J."/>
            <person name="Haas F.B."/>
            <person name="Piednoel M."/>
            <person name="Gundlach H."/>
            <person name="Van Bel M."/>
            <person name="Meyberg R."/>
            <person name="Vives C."/>
            <person name="Morata J."/>
            <person name="Symeonidi A."/>
            <person name="Hiss M."/>
            <person name="Muchero W."/>
            <person name="Kamisugi Y."/>
            <person name="Saleh O."/>
            <person name="Blanc G."/>
            <person name="Decker E.L."/>
            <person name="van Gessel N."/>
            <person name="Grimwood J."/>
            <person name="Hayes R.D."/>
            <person name="Graham S.W."/>
            <person name="Gunter L.E."/>
            <person name="McDaniel S.F."/>
            <person name="Hoernstein S.N.W."/>
            <person name="Larsson A."/>
            <person name="Li F.W."/>
            <person name="Perroud P.F."/>
            <person name="Phillips J."/>
            <person name="Ranjan P."/>
            <person name="Rokshar D.S."/>
            <person name="Rothfels C.J."/>
            <person name="Schneider L."/>
            <person name="Shu S."/>
            <person name="Stevenson D.W."/>
            <person name="Thummler F."/>
            <person name="Tillich M."/>
            <person name="Villarreal Aguilar J.C."/>
            <person name="Widiez T."/>
            <person name="Wong G.K."/>
            <person name="Wymore A."/>
            <person name="Zhang Y."/>
            <person name="Zimmer A.D."/>
            <person name="Quatrano R.S."/>
            <person name="Mayer K.F.X."/>
            <person name="Goodstein D."/>
            <person name="Casacuberta J.M."/>
            <person name="Vandepoele K."/>
            <person name="Reski R."/>
            <person name="Cuming A.C."/>
            <person name="Tuskan G.A."/>
            <person name="Maumus F."/>
            <person name="Salse J."/>
            <person name="Schmutz J."/>
            <person name="Rensing S.A."/>
        </authorList>
    </citation>
    <scope>NUCLEOTIDE SEQUENCE [LARGE SCALE GENOMIC DNA]</scope>
    <source>
        <strain evidence="4 5">cv. Gransden 2004</strain>
    </source>
</reference>
<evidence type="ECO:0000256" key="1">
    <source>
        <dbReference type="ARBA" id="ARBA00022723"/>
    </source>
</evidence>
<dbReference type="PANTHER" id="PTHR22814">
    <property type="entry name" value="COPPER TRANSPORT PROTEIN ATOX1-RELATED"/>
    <property type="match status" value="1"/>
</dbReference>
<dbReference type="InterPro" id="IPR017969">
    <property type="entry name" value="Heavy-metal-associated_CS"/>
</dbReference>
<organism evidence="4 5">
    <name type="scientific">Physcomitrium patens</name>
    <name type="common">Spreading-leaved earth moss</name>
    <name type="synonym">Physcomitrella patens</name>
    <dbReference type="NCBI Taxonomy" id="3218"/>
    <lineage>
        <taxon>Eukaryota</taxon>
        <taxon>Viridiplantae</taxon>
        <taxon>Streptophyta</taxon>
        <taxon>Embryophyta</taxon>
        <taxon>Bryophyta</taxon>
        <taxon>Bryophytina</taxon>
        <taxon>Bryopsida</taxon>
        <taxon>Funariidae</taxon>
        <taxon>Funariales</taxon>
        <taxon>Funariaceae</taxon>
        <taxon>Physcomitrium</taxon>
    </lineage>
</organism>
<dbReference type="InterPro" id="IPR006121">
    <property type="entry name" value="HMA_dom"/>
</dbReference>
<reference evidence="4" key="3">
    <citation type="submission" date="2020-12" db="UniProtKB">
        <authorList>
            <consortium name="EnsemblPlants"/>
        </authorList>
    </citation>
    <scope>IDENTIFICATION</scope>
</reference>
<dbReference type="PROSITE" id="PS01047">
    <property type="entry name" value="HMA_1"/>
    <property type="match status" value="1"/>
</dbReference>
<dbReference type="Proteomes" id="UP000006727">
    <property type="component" value="Chromosome 10"/>
</dbReference>
<gene>
    <name evidence="4" type="primary">LOC112287313</name>
</gene>
<accession>A0A7I4A128</accession>
<dbReference type="EMBL" id="ABEU02000010">
    <property type="status" value="NOT_ANNOTATED_CDS"/>
    <property type="molecule type" value="Genomic_DNA"/>
</dbReference>
<protein>
    <recommendedName>
        <fullName evidence="3">HMA domain-containing protein</fullName>
    </recommendedName>
</protein>
<dbReference type="CDD" id="cd00371">
    <property type="entry name" value="HMA"/>
    <property type="match status" value="1"/>
</dbReference>
<feature type="domain" description="HMA" evidence="3">
    <location>
        <begin position="8"/>
        <end position="56"/>
    </location>
</feature>
<proteinExistence type="predicted"/>
<reference evidence="4 5" key="1">
    <citation type="journal article" date="2008" name="Science">
        <title>The Physcomitrella genome reveals evolutionary insights into the conquest of land by plants.</title>
        <authorList>
            <person name="Rensing S."/>
            <person name="Lang D."/>
            <person name="Zimmer A."/>
            <person name="Terry A."/>
            <person name="Salamov A."/>
            <person name="Shapiro H."/>
            <person name="Nishiyama T."/>
            <person name="Perroud P.-F."/>
            <person name="Lindquist E."/>
            <person name="Kamisugi Y."/>
            <person name="Tanahashi T."/>
            <person name="Sakakibara K."/>
            <person name="Fujita T."/>
            <person name="Oishi K."/>
            <person name="Shin-I T."/>
            <person name="Kuroki Y."/>
            <person name="Toyoda A."/>
            <person name="Suzuki Y."/>
            <person name="Hashimoto A."/>
            <person name="Yamaguchi K."/>
            <person name="Sugano A."/>
            <person name="Kohara Y."/>
            <person name="Fujiyama A."/>
            <person name="Anterola A."/>
            <person name="Aoki S."/>
            <person name="Ashton N."/>
            <person name="Barbazuk W.B."/>
            <person name="Barker E."/>
            <person name="Bennetzen J."/>
            <person name="Bezanilla M."/>
            <person name="Blankenship R."/>
            <person name="Cho S.H."/>
            <person name="Dutcher S."/>
            <person name="Estelle M."/>
            <person name="Fawcett J.A."/>
            <person name="Gundlach H."/>
            <person name="Hanada K."/>
            <person name="Heyl A."/>
            <person name="Hicks K.A."/>
            <person name="Hugh J."/>
            <person name="Lohr M."/>
            <person name="Mayer K."/>
            <person name="Melkozernov A."/>
            <person name="Murata T."/>
            <person name="Nelson D."/>
            <person name="Pils B."/>
            <person name="Prigge M."/>
            <person name="Reiss B."/>
            <person name="Renner T."/>
            <person name="Rombauts S."/>
            <person name="Rushton P."/>
            <person name="Sanderfoot A."/>
            <person name="Schween G."/>
            <person name="Shiu S.-H."/>
            <person name="Stueber K."/>
            <person name="Theodoulou F.L."/>
            <person name="Tu H."/>
            <person name="Van de Peer Y."/>
            <person name="Verrier P.J."/>
            <person name="Waters E."/>
            <person name="Wood A."/>
            <person name="Yang L."/>
            <person name="Cove D."/>
            <person name="Cuming A."/>
            <person name="Hasebe M."/>
            <person name="Lucas S."/>
            <person name="Mishler D.B."/>
            <person name="Reski R."/>
            <person name="Grigoriev I."/>
            <person name="Quatrano R.S."/>
            <person name="Boore J.L."/>
        </authorList>
    </citation>
    <scope>NUCLEOTIDE SEQUENCE [LARGE SCALE GENOMIC DNA]</scope>
    <source>
        <strain evidence="4 5">cv. Gransden 2004</strain>
    </source>
</reference>
<sequence>MSQTVVMNVAMVCEGCAISVKKTLKKIPVNFKEKKATVVGNVDPEDVVRRVSKSGKAATLVSATPTPPPPDPPKEDAKPEAPPAKKKEGKGAFVSLRQKMPNLRPKMPDVKLPKSVAIAMAKMPDCRNLPKTLPDCRNMPRMFNQAMDNFRAKGVFFAADNMTDSD</sequence>
<dbReference type="PANTHER" id="PTHR22814:SF287">
    <property type="entry name" value="COPPER TRANSPORT PROTEIN ATX1"/>
    <property type="match status" value="1"/>
</dbReference>
<dbReference type="SUPFAM" id="SSF55008">
    <property type="entry name" value="HMA, heavy metal-associated domain"/>
    <property type="match status" value="1"/>
</dbReference>
<evidence type="ECO:0000313" key="4">
    <source>
        <dbReference type="EnsemblPlants" id="Pp3c10_19240V3.3"/>
    </source>
</evidence>